<protein>
    <recommendedName>
        <fullName evidence="5 12">Flagellar M-ring protein</fullName>
    </recommendedName>
</protein>
<dbReference type="InterPro" id="IPR045851">
    <property type="entry name" value="AMP-bd_C_sf"/>
</dbReference>
<keyword evidence="9 14" id="KW-0472">Membrane</keyword>
<keyword evidence="18" id="KW-1185">Reference proteome</keyword>
<organism evidence="17 18">
    <name type="scientific">Halomonas nitroreducens</name>
    <dbReference type="NCBI Taxonomy" id="447425"/>
    <lineage>
        <taxon>Bacteria</taxon>
        <taxon>Pseudomonadati</taxon>
        <taxon>Pseudomonadota</taxon>
        <taxon>Gammaproteobacteria</taxon>
        <taxon>Oceanospirillales</taxon>
        <taxon>Halomonadaceae</taxon>
        <taxon>Halomonas</taxon>
    </lineage>
</organism>
<dbReference type="OrthoDB" id="8554211at2"/>
<evidence type="ECO:0000259" key="15">
    <source>
        <dbReference type="Pfam" id="PF01514"/>
    </source>
</evidence>
<dbReference type="InterPro" id="IPR043427">
    <property type="entry name" value="YscJ/FliF"/>
</dbReference>
<evidence type="ECO:0000256" key="2">
    <source>
        <dbReference type="ARBA" id="ARBA00004117"/>
    </source>
</evidence>
<dbReference type="GO" id="GO:0003774">
    <property type="term" value="F:cytoskeletal motor activity"/>
    <property type="evidence" value="ECO:0007669"/>
    <property type="project" value="InterPro"/>
</dbReference>
<accession>A0A3S0HT14</accession>
<dbReference type="GO" id="GO:0071973">
    <property type="term" value="P:bacterial-type flagellum-dependent cell motility"/>
    <property type="evidence" value="ECO:0007669"/>
    <property type="project" value="InterPro"/>
</dbReference>
<keyword evidence="6" id="KW-1003">Cell membrane</keyword>
<comment type="function">
    <text evidence="1 12">The M ring may be actively involved in energy transduction.</text>
</comment>
<comment type="subunit">
    <text evidence="11">The basal body constitutes a major portion of the flagellar organelle and consists of four rings (L,P,S, and M) mounted on a central rod. The M ring is integral to the inner membrane of the cell and may be connected to the flagellar rod via the S ring. The S (supramembrane ring) lies just distal to the M ring. The L and P rings lie in the outer membrane and the periplasmic space, respectively.</text>
</comment>
<dbReference type="Pfam" id="PF01514">
    <property type="entry name" value="YscJ_FliF"/>
    <property type="match status" value="1"/>
</dbReference>
<keyword evidence="10 12" id="KW-0975">Bacterial flagellum</keyword>
<comment type="similarity">
    <text evidence="4 12">Belongs to the FliF family.</text>
</comment>
<reference evidence="17 18" key="1">
    <citation type="submission" date="2018-12" db="EMBL/GenBank/DDBJ databases">
        <authorList>
            <person name="Yu L."/>
        </authorList>
    </citation>
    <scope>NUCLEOTIDE SEQUENCE [LARGE SCALE GENOMIC DNA]</scope>
    <source>
        <strain evidence="17 18">11S</strain>
    </source>
</reference>
<evidence type="ECO:0000256" key="8">
    <source>
        <dbReference type="ARBA" id="ARBA00022989"/>
    </source>
</evidence>
<evidence type="ECO:0000256" key="14">
    <source>
        <dbReference type="SAM" id="Phobius"/>
    </source>
</evidence>
<evidence type="ECO:0000256" key="7">
    <source>
        <dbReference type="ARBA" id="ARBA00022692"/>
    </source>
</evidence>
<feature type="region of interest" description="Disordered" evidence="13">
    <location>
        <begin position="281"/>
        <end position="364"/>
    </location>
</feature>
<dbReference type="PANTHER" id="PTHR30046:SF0">
    <property type="entry name" value="FLAGELLAR M-RING PROTEIN"/>
    <property type="match status" value="1"/>
</dbReference>
<feature type="compositionally biased region" description="Polar residues" evidence="13">
    <location>
        <begin position="292"/>
        <end position="308"/>
    </location>
</feature>
<evidence type="ECO:0000256" key="3">
    <source>
        <dbReference type="ARBA" id="ARBA00004651"/>
    </source>
</evidence>
<dbReference type="PRINTS" id="PR01009">
    <property type="entry name" value="FLGMRINGFLIF"/>
</dbReference>
<dbReference type="EMBL" id="RXNS01000007">
    <property type="protein sequence ID" value="RTR04405.1"/>
    <property type="molecule type" value="Genomic_DNA"/>
</dbReference>
<comment type="subcellular location">
    <subcellularLocation>
        <location evidence="2 12">Bacterial flagellum basal body</location>
    </subcellularLocation>
    <subcellularLocation>
        <location evidence="3">Cell membrane</location>
        <topology evidence="3">Multi-pass membrane protein</topology>
    </subcellularLocation>
</comment>
<sequence length="581" mass="62800">MSSGASATGSQQAQSSSPFAQLKTQLRGGPLIALLIAGAATIAVVVALLIWAGRPDYRVLYSNLSEADGGSIIGELDSRNIPYRFSQGGQALLVPGDQVHTLRLQLAEQGLPRGGNVGFELMENQAFGISQFAEQINYQRGLEGELSRSMESLGPVAGARVHLALAKDSVFVRQREPAKASVVLTLHPGRTLGEGQVDAIVHMVSSSVPDLATEAVTVVDQNGRLLSTPDGGGLGLDGTQLDYIAEIERAYQRRIETILAPILGSRNVKAQVTAQVDFAKREETSERYAPNQAPNAASVRSRQTSLDMNGTGDLASGIPGALSNTPPGTAPSPVDAQGDDAAAEEDNADQVGNDADTGPQGRLSRDDVINYEVDRQVSHVQHRRGQVERLSAAVVVNYRPALDEETGTMQPAPLSDTELDQIERLVRQAMGFSQGRGDQVAVVNSPFARDEPAERQVAWWQQPQTQQLAFALGRYLLVGIAILLLYLLILRPFIRRYTEQPAPASLPPQPGFQARVGDEEDAGESREPADGEPEGAGYEAPRRRKRRATAYEQNLNDLREMAQEDPRMVAMIVRGWMNRHD</sequence>
<evidence type="ECO:0000259" key="16">
    <source>
        <dbReference type="Pfam" id="PF08345"/>
    </source>
</evidence>
<dbReference type="InterPro" id="IPR013556">
    <property type="entry name" value="Flag_M-ring_C"/>
</dbReference>
<keyword evidence="17" id="KW-0969">Cilium</keyword>
<dbReference type="RefSeq" id="WP_126483159.1">
    <property type="nucleotide sequence ID" value="NZ_RXNS01000007.1"/>
</dbReference>
<evidence type="ECO:0000256" key="10">
    <source>
        <dbReference type="ARBA" id="ARBA00023143"/>
    </source>
</evidence>
<dbReference type="InterPro" id="IPR000067">
    <property type="entry name" value="FlgMring_FliF"/>
</dbReference>
<feature type="domain" description="Flagellar M-ring N-terminal" evidence="15">
    <location>
        <begin position="53"/>
        <end position="227"/>
    </location>
</feature>
<evidence type="ECO:0000256" key="9">
    <source>
        <dbReference type="ARBA" id="ARBA00023136"/>
    </source>
</evidence>
<comment type="caution">
    <text evidence="17">The sequence shown here is derived from an EMBL/GenBank/DDBJ whole genome shotgun (WGS) entry which is preliminary data.</text>
</comment>
<keyword evidence="7 14" id="KW-0812">Transmembrane</keyword>
<dbReference type="GO" id="GO:0005886">
    <property type="term" value="C:plasma membrane"/>
    <property type="evidence" value="ECO:0007669"/>
    <property type="project" value="UniProtKB-SubCell"/>
</dbReference>
<evidence type="ECO:0000313" key="17">
    <source>
        <dbReference type="EMBL" id="RTR04405.1"/>
    </source>
</evidence>
<dbReference type="Proteomes" id="UP000267400">
    <property type="component" value="Unassembled WGS sequence"/>
</dbReference>
<dbReference type="NCBIfam" id="TIGR00206">
    <property type="entry name" value="fliF"/>
    <property type="match status" value="1"/>
</dbReference>
<proteinExistence type="inferred from homology"/>
<dbReference type="PIRSF" id="PIRSF004862">
    <property type="entry name" value="FliF"/>
    <property type="match status" value="1"/>
</dbReference>
<feature type="transmembrane region" description="Helical" evidence="14">
    <location>
        <begin position="472"/>
        <end position="490"/>
    </location>
</feature>
<feature type="region of interest" description="Disordered" evidence="13">
    <location>
        <begin position="500"/>
        <end position="556"/>
    </location>
</feature>
<feature type="domain" description="Flagellar M-ring C-terminal" evidence="16">
    <location>
        <begin position="259"/>
        <end position="447"/>
    </location>
</feature>
<name>A0A3S0HT14_9GAMM</name>
<dbReference type="Pfam" id="PF08345">
    <property type="entry name" value="YscJ_FliF_C"/>
    <property type="match status" value="1"/>
</dbReference>
<dbReference type="Gene3D" id="3.30.300.30">
    <property type="match status" value="1"/>
</dbReference>
<keyword evidence="17" id="KW-0966">Cell projection</keyword>
<keyword evidence="17" id="KW-0282">Flagellum</keyword>
<keyword evidence="8 14" id="KW-1133">Transmembrane helix</keyword>
<evidence type="ECO:0000256" key="12">
    <source>
        <dbReference type="PIRNR" id="PIRNR004862"/>
    </source>
</evidence>
<feature type="compositionally biased region" description="Acidic residues" evidence="13">
    <location>
        <begin position="337"/>
        <end position="348"/>
    </location>
</feature>
<dbReference type="AlphaFoldDB" id="A0A3S0HT14"/>
<gene>
    <name evidence="17" type="primary">fliF</name>
    <name evidence="17" type="ORF">EKG36_08770</name>
</gene>
<evidence type="ECO:0000256" key="5">
    <source>
        <dbReference type="ARBA" id="ARBA00017949"/>
    </source>
</evidence>
<feature type="transmembrane region" description="Helical" evidence="14">
    <location>
        <begin position="31"/>
        <end position="52"/>
    </location>
</feature>
<dbReference type="InterPro" id="IPR006182">
    <property type="entry name" value="FliF_N_dom"/>
</dbReference>
<evidence type="ECO:0000313" key="18">
    <source>
        <dbReference type="Proteomes" id="UP000267400"/>
    </source>
</evidence>
<evidence type="ECO:0000256" key="1">
    <source>
        <dbReference type="ARBA" id="ARBA00003820"/>
    </source>
</evidence>
<evidence type="ECO:0000256" key="13">
    <source>
        <dbReference type="SAM" id="MobiDB-lite"/>
    </source>
</evidence>
<dbReference type="GO" id="GO:0009431">
    <property type="term" value="C:bacterial-type flagellum basal body, MS ring"/>
    <property type="evidence" value="ECO:0007669"/>
    <property type="project" value="InterPro"/>
</dbReference>
<evidence type="ECO:0000256" key="6">
    <source>
        <dbReference type="ARBA" id="ARBA00022475"/>
    </source>
</evidence>
<evidence type="ECO:0000256" key="4">
    <source>
        <dbReference type="ARBA" id="ARBA00007971"/>
    </source>
</evidence>
<dbReference type="PANTHER" id="PTHR30046">
    <property type="entry name" value="FLAGELLAR M-RING PROTEIN"/>
    <property type="match status" value="1"/>
</dbReference>
<evidence type="ECO:0000256" key="11">
    <source>
        <dbReference type="ARBA" id="ARBA00025936"/>
    </source>
</evidence>